<accession>A0A1G9GXZ3</accession>
<evidence type="ECO:0000256" key="1">
    <source>
        <dbReference type="SAM" id="MobiDB-lite"/>
    </source>
</evidence>
<organism evidence="2 3">
    <name type="scientific">Nonomuraea jiangxiensis</name>
    <dbReference type="NCBI Taxonomy" id="633440"/>
    <lineage>
        <taxon>Bacteria</taxon>
        <taxon>Bacillati</taxon>
        <taxon>Actinomycetota</taxon>
        <taxon>Actinomycetes</taxon>
        <taxon>Streptosporangiales</taxon>
        <taxon>Streptosporangiaceae</taxon>
        <taxon>Nonomuraea</taxon>
    </lineage>
</organism>
<dbReference type="Proteomes" id="UP000199202">
    <property type="component" value="Unassembled WGS sequence"/>
</dbReference>
<evidence type="ECO:0000313" key="2">
    <source>
        <dbReference type="EMBL" id="SDL05541.1"/>
    </source>
</evidence>
<reference evidence="2 3" key="1">
    <citation type="submission" date="2016-10" db="EMBL/GenBank/DDBJ databases">
        <authorList>
            <person name="de Groot N.N."/>
        </authorList>
    </citation>
    <scope>NUCLEOTIDE SEQUENCE [LARGE SCALE GENOMIC DNA]</scope>
    <source>
        <strain evidence="2 3">CGMCC 4.6533</strain>
    </source>
</reference>
<keyword evidence="3" id="KW-1185">Reference proteome</keyword>
<protein>
    <submittedName>
        <fullName evidence="2">Uncharacterized protein</fullName>
    </submittedName>
</protein>
<feature type="region of interest" description="Disordered" evidence="1">
    <location>
        <begin position="1"/>
        <end position="44"/>
    </location>
</feature>
<proteinExistence type="predicted"/>
<gene>
    <name evidence="2" type="ORF">SAMN05421869_121179</name>
</gene>
<dbReference type="EMBL" id="FNDJ01000021">
    <property type="protein sequence ID" value="SDL05541.1"/>
    <property type="molecule type" value="Genomic_DNA"/>
</dbReference>
<sequence>MAHQRVRSDFHTNPPIHPRRTEPSADPASHIHPAGKHDHNKQNQ</sequence>
<evidence type="ECO:0000313" key="3">
    <source>
        <dbReference type="Proteomes" id="UP000199202"/>
    </source>
</evidence>
<name>A0A1G9GXZ3_9ACTN</name>
<dbReference type="AlphaFoldDB" id="A0A1G9GXZ3"/>
<feature type="compositionally biased region" description="Basic and acidic residues" evidence="1">
    <location>
        <begin position="35"/>
        <end position="44"/>
    </location>
</feature>
<feature type="compositionally biased region" description="Basic and acidic residues" evidence="1">
    <location>
        <begin position="1"/>
        <end position="10"/>
    </location>
</feature>